<dbReference type="InterPro" id="IPR003538">
    <property type="entry name" value="TonB"/>
</dbReference>
<dbReference type="Proteomes" id="UP000288843">
    <property type="component" value="Unassembled WGS sequence"/>
</dbReference>
<dbReference type="GO" id="GO:0005886">
    <property type="term" value="C:plasma membrane"/>
    <property type="evidence" value="ECO:0007669"/>
    <property type="project" value="UniProtKB-SubCell"/>
</dbReference>
<keyword evidence="3" id="KW-1133">Transmembrane helix</keyword>
<reference evidence="8 9" key="1">
    <citation type="submission" date="2018-06" db="EMBL/GenBank/DDBJ databases">
        <title>Carbapenemase-producing Enterobacteriaceae present in wastewater treatment plant effluent and nearby surface waters in the US.</title>
        <authorList>
            <person name="Mathys D.A."/>
            <person name="Mollenkopf D.F."/>
            <person name="Feicht S.M."/>
            <person name="Adams R.J."/>
            <person name="Albers A.L."/>
            <person name="Stuever D.M."/>
            <person name="Daniels J.B."/>
            <person name="Wittum T.E."/>
        </authorList>
    </citation>
    <scope>NUCLEOTIDE SEQUENCE [LARGE SCALE GENOMIC DNA]</scope>
    <source>
        <strain evidence="8 9">GEO_47_Down_B</strain>
    </source>
</reference>
<dbReference type="GO" id="GO:0015031">
    <property type="term" value="P:protein transport"/>
    <property type="evidence" value="ECO:0007669"/>
    <property type="project" value="UniProtKB-UniRule"/>
</dbReference>
<evidence type="ECO:0000256" key="4">
    <source>
        <dbReference type="ARBA" id="ARBA00023136"/>
    </source>
</evidence>
<evidence type="ECO:0000256" key="1">
    <source>
        <dbReference type="ARBA" id="ARBA00004167"/>
    </source>
</evidence>
<comment type="subcellular location">
    <subcellularLocation>
        <location evidence="5">Cell inner membrane</location>
        <topology evidence="5">Single-pass membrane protein</topology>
        <orientation evidence="5">Periplasmic side</orientation>
    </subcellularLocation>
    <subcellularLocation>
        <location evidence="1">Membrane</location>
        <topology evidence="1">Single-pass membrane protein</topology>
    </subcellularLocation>
</comment>
<accession>A0A443VG44</accession>
<feature type="chain" id="PRO_5019206821" description="Protein TonB" evidence="6">
    <location>
        <begin position="24"/>
        <end position="113"/>
    </location>
</feature>
<proteinExistence type="inferred from homology"/>
<keyword evidence="5" id="KW-0997">Cell inner membrane</keyword>
<dbReference type="GO" id="GO:0031992">
    <property type="term" value="F:energy transducer activity"/>
    <property type="evidence" value="ECO:0007669"/>
    <property type="project" value="InterPro"/>
</dbReference>
<dbReference type="InterPro" id="IPR037682">
    <property type="entry name" value="TonB_C"/>
</dbReference>
<keyword evidence="2" id="KW-0812">Transmembrane</keyword>
<feature type="signal peptide" evidence="6">
    <location>
        <begin position="1"/>
        <end position="23"/>
    </location>
</feature>
<evidence type="ECO:0000256" key="5">
    <source>
        <dbReference type="RuleBase" id="RU362123"/>
    </source>
</evidence>
<evidence type="ECO:0000256" key="3">
    <source>
        <dbReference type="ARBA" id="ARBA00022989"/>
    </source>
</evidence>
<comment type="caution">
    <text evidence="8">The sequence shown here is derived from an EMBL/GenBank/DDBJ whole genome shotgun (WGS) entry which is preliminary data.</text>
</comment>
<dbReference type="RefSeq" id="WP_047664795.1">
    <property type="nucleotide sequence ID" value="NZ_BIIZ01000007.1"/>
</dbReference>
<evidence type="ECO:0000256" key="6">
    <source>
        <dbReference type="SAM" id="SignalP"/>
    </source>
</evidence>
<dbReference type="GeneID" id="57430227"/>
<comment type="similarity">
    <text evidence="5">Belongs to the TonB family.</text>
</comment>
<dbReference type="EMBL" id="QKOX01000037">
    <property type="protein sequence ID" value="RWT17498.1"/>
    <property type="molecule type" value="Genomic_DNA"/>
</dbReference>
<dbReference type="Pfam" id="PF03544">
    <property type="entry name" value="TonB_C"/>
    <property type="match status" value="1"/>
</dbReference>
<keyword evidence="6" id="KW-0732">Signal</keyword>
<evidence type="ECO:0000313" key="9">
    <source>
        <dbReference type="Proteomes" id="UP000288843"/>
    </source>
</evidence>
<keyword evidence="5" id="KW-0653">Protein transport</keyword>
<name>A0A443VG44_RAOPL</name>
<dbReference type="GO" id="GO:0030288">
    <property type="term" value="C:outer membrane-bounded periplasmic space"/>
    <property type="evidence" value="ECO:0007669"/>
    <property type="project" value="InterPro"/>
</dbReference>
<feature type="domain" description="TonB C-terminal" evidence="7">
    <location>
        <begin position="51"/>
        <end position="104"/>
    </location>
</feature>
<keyword evidence="5" id="KW-0735">Signal-anchor</keyword>
<keyword evidence="4" id="KW-0472">Membrane</keyword>
<dbReference type="GO" id="GO:0015891">
    <property type="term" value="P:siderophore transport"/>
    <property type="evidence" value="ECO:0007669"/>
    <property type="project" value="InterPro"/>
</dbReference>
<dbReference type="SUPFAM" id="SSF74653">
    <property type="entry name" value="TolA/TonB C-terminal domain"/>
    <property type="match status" value="1"/>
</dbReference>
<evidence type="ECO:0000259" key="7">
    <source>
        <dbReference type="Pfam" id="PF03544"/>
    </source>
</evidence>
<dbReference type="PRINTS" id="PR01374">
    <property type="entry name" value="TONBPROTEIN"/>
</dbReference>
<evidence type="ECO:0000313" key="8">
    <source>
        <dbReference type="EMBL" id="RWT17498.1"/>
    </source>
</evidence>
<dbReference type="InterPro" id="IPR006260">
    <property type="entry name" value="TonB/TolA_C"/>
</dbReference>
<organism evidence="8 9">
    <name type="scientific">Raoultella planticola</name>
    <name type="common">Klebsiella planticola</name>
    <dbReference type="NCBI Taxonomy" id="575"/>
    <lineage>
        <taxon>Bacteria</taxon>
        <taxon>Pseudomonadati</taxon>
        <taxon>Pseudomonadota</taxon>
        <taxon>Gammaproteobacteria</taxon>
        <taxon>Enterobacterales</taxon>
        <taxon>Enterobacteriaceae</taxon>
        <taxon>Klebsiella/Raoultella group</taxon>
        <taxon>Raoultella</taxon>
    </lineage>
</organism>
<dbReference type="AlphaFoldDB" id="A0A443VG44"/>
<dbReference type="Gene3D" id="3.30.2420.10">
    <property type="entry name" value="TonB"/>
    <property type="match status" value="1"/>
</dbReference>
<comment type="function">
    <text evidence="5">Interacts with outer membrane receptor proteins that carry out high-affinity binding and energy dependent uptake into the periplasmic space of specific substrates. It could act to transduce energy from the cytoplasmic membrane to specific energy-requiring processes in the outer membrane, resulting in the release into the periplasm of ligands bound by these outer membrane proteins.</text>
</comment>
<sequence>MKSIRLLTLILPFLLAVCFGTQASDSTPSGSTSSATTAITAHDKNGKLLPGALRVQFDVDANGRVQNTQILESTTTPEFEHKVISIMKNEWRYEKGKPGKDHRIVVMIRPTRR</sequence>
<protein>
    <recommendedName>
        <fullName evidence="5">Protein TonB</fullName>
    </recommendedName>
</protein>
<evidence type="ECO:0000256" key="2">
    <source>
        <dbReference type="ARBA" id="ARBA00022692"/>
    </source>
</evidence>
<dbReference type="GO" id="GO:0055085">
    <property type="term" value="P:transmembrane transport"/>
    <property type="evidence" value="ECO:0007669"/>
    <property type="project" value="InterPro"/>
</dbReference>
<keyword evidence="5" id="KW-1003">Cell membrane</keyword>
<gene>
    <name evidence="8" type="ORF">DN603_25565</name>
</gene>
<keyword evidence="5" id="KW-0813">Transport</keyword>
<dbReference type="NCBIfam" id="TIGR01352">
    <property type="entry name" value="tonB_Cterm"/>
    <property type="match status" value="1"/>
</dbReference>